<accession>A0ACC7MDX5</accession>
<evidence type="ECO:0000313" key="1">
    <source>
        <dbReference type="EMBL" id="MFJ1470066.1"/>
    </source>
</evidence>
<reference evidence="1" key="1">
    <citation type="submission" date="2024-11" db="EMBL/GenBank/DDBJ databases">
        <title>Description of Massilia orientalis sp. nov., isolated from rhizosphere soil of Ageratina adenophora.</title>
        <authorList>
            <person name="Wang Y."/>
        </authorList>
    </citation>
    <scope>NUCLEOTIDE SEQUENCE</scope>
    <source>
        <strain evidence="1">YIM B02787</strain>
    </source>
</reference>
<sequence length="402" mass="43752">MTQQSEEHVYLRSQKDGADKDYNLHLEQDAAGAGLWRLFYENGKHGAALKKKEKIEGAVPYDQAKKVFDQTLKEKMSAKGGYVSQAAGVEYQSPVQADRVSGLAPQLLKSISEALVYQRMEDPSYLWQEKKDGERRMIRKTTEGSGPAAVVTVIGTNRDGLIVPIPKGLADAVAALPLPFVVLDGEDMGQGRYAAFDLVATDDDPNGHRGCEHRWLALQQLLHAAPSSSWVSVAIATTPEAALELDKEVRARGGEGLVGKLKSAPYTPGVGDDQFKFPYLDRVTVYVESHDSGKRSVNVAALGADGQPVSLKKVTIPANYDVPPVGAIVDVEYLYAYPSGGLAQPRYKGIRNDRRLEHCVASQLKFKSVDACAPLLGQQQEQYDHALDDENEEEALGMAPGC</sequence>
<dbReference type="Proteomes" id="UP001168096">
    <property type="component" value="Unassembled WGS sequence"/>
</dbReference>
<comment type="caution">
    <text evidence="1">The sequence shown here is derived from an EMBL/GenBank/DDBJ whole genome shotgun (WGS) entry which is preliminary data.</text>
</comment>
<dbReference type="EMBL" id="JASNRB020000013">
    <property type="protein sequence ID" value="MFJ1470066.1"/>
    <property type="molecule type" value="Genomic_DNA"/>
</dbReference>
<keyword evidence="2" id="KW-1185">Reference proteome</keyword>
<evidence type="ECO:0000313" key="2">
    <source>
        <dbReference type="Proteomes" id="UP001168096"/>
    </source>
</evidence>
<protein>
    <submittedName>
        <fullName evidence="1">Uncharacterized protein</fullName>
    </submittedName>
</protein>
<gene>
    <name evidence="1" type="ORF">QPK29_020325</name>
</gene>
<name>A0ACC7MDX5_9BURK</name>
<organism evidence="1 2">
    <name type="scientific">Massilia orientalis</name>
    <dbReference type="NCBI Taxonomy" id="3050128"/>
    <lineage>
        <taxon>Bacteria</taxon>
        <taxon>Pseudomonadati</taxon>
        <taxon>Pseudomonadota</taxon>
        <taxon>Betaproteobacteria</taxon>
        <taxon>Burkholderiales</taxon>
        <taxon>Oxalobacteraceae</taxon>
        <taxon>Telluria group</taxon>
        <taxon>Massilia</taxon>
    </lineage>
</organism>
<proteinExistence type="predicted"/>